<evidence type="ECO:0000313" key="6">
    <source>
        <dbReference type="Ensembl" id="ENSDCDP00010020440.1"/>
    </source>
</evidence>
<gene>
    <name evidence="6" type="primary">LOC114788250</name>
</gene>
<reference evidence="6" key="2">
    <citation type="submission" date="2025-08" db="UniProtKB">
        <authorList>
            <consortium name="Ensembl"/>
        </authorList>
    </citation>
    <scope>IDENTIFICATION</scope>
</reference>
<keyword evidence="7" id="KW-1185">Reference proteome</keyword>
<dbReference type="PANTHER" id="PTHR46839">
    <property type="entry name" value="SUSHI DOMAIN-CONTAINING PROTEIN 6"/>
    <property type="match status" value="1"/>
</dbReference>
<evidence type="ECO:0000256" key="1">
    <source>
        <dbReference type="ARBA" id="ARBA00023157"/>
    </source>
</evidence>
<dbReference type="SMART" id="SM00032">
    <property type="entry name" value="CCP"/>
    <property type="match status" value="1"/>
</dbReference>
<dbReference type="CDD" id="cd00033">
    <property type="entry name" value="CCP"/>
    <property type="match status" value="1"/>
</dbReference>
<dbReference type="GO" id="GO:0006974">
    <property type="term" value="P:DNA damage response"/>
    <property type="evidence" value="ECO:0007669"/>
    <property type="project" value="TreeGrafter"/>
</dbReference>
<keyword evidence="1" id="KW-1015">Disulfide bond</keyword>
<feature type="domain" description="Sushi" evidence="5">
    <location>
        <begin position="138"/>
        <end position="201"/>
    </location>
</feature>
<proteinExistence type="predicted"/>
<keyword evidence="4" id="KW-0472">Membrane</keyword>
<feature type="compositionally biased region" description="Basic and acidic residues" evidence="3">
    <location>
        <begin position="361"/>
        <end position="371"/>
    </location>
</feature>
<dbReference type="InterPro" id="IPR000436">
    <property type="entry name" value="Sushi_SCR_CCP_dom"/>
</dbReference>
<evidence type="ECO:0000256" key="2">
    <source>
        <dbReference type="PROSITE-ProRule" id="PRU00302"/>
    </source>
</evidence>
<dbReference type="SUPFAM" id="SSF57535">
    <property type="entry name" value="Complement control module/SCR domain"/>
    <property type="match status" value="1"/>
</dbReference>
<keyword evidence="4" id="KW-0812">Transmembrane</keyword>
<reference evidence="6 7" key="1">
    <citation type="submission" date="2020-06" db="EMBL/GenBank/DDBJ databases">
        <authorList>
            <consortium name="Wellcome Sanger Institute Data Sharing"/>
        </authorList>
    </citation>
    <scope>NUCLEOTIDE SEQUENCE [LARGE SCALE GENOMIC DNA]</scope>
</reference>
<dbReference type="Ensembl" id="ENSDCDT00010021737.1">
    <property type="protein sequence ID" value="ENSDCDP00010020440.1"/>
    <property type="gene ID" value="ENSDCDG00010009350.1"/>
</dbReference>
<dbReference type="PANTHER" id="PTHR46839:SF1">
    <property type="entry name" value="SUSHI DOMAIN-CONTAINING 6"/>
    <property type="match status" value="1"/>
</dbReference>
<feature type="compositionally biased region" description="Basic residues" evidence="3">
    <location>
        <begin position="58"/>
        <end position="79"/>
    </location>
</feature>
<evidence type="ECO:0000313" key="7">
    <source>
        <dbReference type="Proteomes" id="UP000694580"/>
    </source>
</evidence>
<accession>A0AAY4BHN2</accession>
<organism evidence="6 7">
    <name type="scientific">Denticeps clupeoides</name>
    <name type="common">denticle herring</name>
    <dbReference type="NCBI Taxonomy" id="299321"/>
    <lineage>
        <taxon>Eukaryota</taxon>
        <taxon>Metazoa</taxon>
        <taxon>Chordata</taxon>
        <taxon>Craniata</taxon>
        <taxon>Vertebrata</taxon>
        <taxon>Euteleostomi</taxon>
        <taxon>Actinopterygii</taxon>
        <taxon>Neopterygii</taxon>
        <taxon>Teleostei</taxon>
        <taxon>Clupei</taxon>
        <taxon>Clupeiformes</taxon>
        <taxon>Denticipitoidei</taxon>
        <taxon>Denticipitidae</taxon>
        <taxon>Denticeps</taxon>
    </lineage>
</organism>
<reference evidence="6" key="3">
    <citation type="submission" date="2025-09" db="UniProtKB">
        <authorList>
            <consortium name="Ensembl"/>
        </authorList>
    </citation>
    <scope>IDENTIFICATION</scope>
</reference>
<keyword evidence="2" id="KW-0768">Sushi</keyword>
<dbReference type="Pfam" id="PF00084">
    <property type="entry name" value="Sushi"/>
    <property type="match status" value="1"/>
</dbReference>
<dbReference type="GeneTree" id="ENSGT00940000157120"/>
<name>A0AAY4BHN2_9TELE</name>
<comment type="caution">
    <text evidence="2">Lacks conserved residue(s) required for the propagation of feature annotation.</text>
</comment>
<protein>
    <recommendedName>
        <fullName evidence="5">Sushi domain-containing protein</fullName>
    </recommendedName>
</protein>
<feature type="region of interest" description="Disordered" evidence="3">
    <location>
        <begin position="354"/>
        <end position="391"/>
    </location>
</feature>
<sequence length="391" mass="41353">MVLSALEENTSPPVTGAGQKILPPPAGGPRRWNPPPAAQPEASSASGCQVGARGSCGSRRRWKASSAHRRNKPPARRGRGGAAARQGCVFWPGLGSGSRITGAPGLKMCRGRACSLSALGPPLSLLWLLSVAPTAQTSVCRPPFEPENGGYTCHPSPCHQLSYGTVIEYFCDTGYVMKGDYKFLTCRHGDWDMPMQISCLPAADKDQNQVFGMNTLSIVATTASSVALILLLVVLFVLLQPKLKSFHHGRRDQEASGQPVSIMVEGVQVVLPTYEEAVSGGGGITLCSSVPQPHASSLDRQAADLTDQSWAEPPGISFQHQHSEVAVVHRVPSPSSSTSSSSLSSWGPVLGAMAAEGAAPQRRDCSSEQHDFPLQPSEMDASDDIPLLKEA</sequence>
<dbReference type="AlphaFoldDB" id="A0AAY4BHN2"/>
<dbReference type="InterPro" id="IPR035976">
    <property type="entry name" value="Sushi/SCR/CCP_sf"/>
</dbReference>
<feature type="region of interest" description="Disordered" evidence="3">
    <location>
        <begin position="1"/>
        <end position="83"/>
    </location>
</feature>
<dbReference type="GeneID" id="114788250"/>
<dbReference type="InterPro" id="IPR042866">
    <property type="entry name" value="SUSD6"/>
</dbReference>
<evidence type="ECO:0000259" key="5">
    <source>
        <dbReference type="PROSITE" id="PS50923"/>
    </source>
</evidence>
<feature type="compositionally biased region" description="Pro residues" evidence="3">
    <location>
        <begin position="22"/>
        <end position="38"/>
    </location>
</feature>
<dbReference type="Proteomes" id="UP000694580">
    <property type="component" value="Chromosome 1"/>
</dbReference>
<dbReference type="PROSITE" id="PS50923">
    <property type="entry name" value="SUSHI"/>
    <property type="match status" value="1"/>
</dbReference>
<evidence type="ECO:0000256" key="4">
    <source>
        <dbReference type="SAM" id="Phobius"/>
    </source>
</evidence>
<dbReference type="RefSeq" id="XP_028832466.1">
    <property type="nucleotide sequence ID" value="XM_028976633.1"/>
</dbReference>
<evidence type="ECO:0000256" key="3">
    <source>
        <dbReference type="SAM" id="MobiDB-lite"/>
    </source>
</evidence>
<keyword evidence="4" id="KW-1133">Transmembrane helix</keyword>
<dbReference type="Gene3D" id="2.10.70.10">
    <property type="entry name" value="Complement Module, domain 1"/>
    <property type="match status" value="1"/>
</dbReference>
<feature type="transmembrane region" description="Helical" evidence="4">
    <location>
        <begin position="216"/>
        <end position="239"/>
    </location>
</feature>